<dbReference type="Proteomes" id="UP000645865">
    <property type="component" value="Unassembled WGS sequence"/>
</dbReference>
<name>A0A5C5NJF5_9PSED</name>
<evidence type="ECO:0000313" key="4">
    <source>
        <dbReference type="Proteomes" id="UP000645865"/>
    </source>
</evidence>
<reference evidence="2 3" key="1">
    <citation type="submission" date="2016-10" db="EMBL/GenBank/DDBJ databases">
        <authorList>
            <person name="Varghese N."/>
            <person name="Submissions S."/>
        </authorList>
    </citation>
    <scope>NUCLEOTIDE SEQUENCE [LARGE SCALE GENOMIC DNA]</scope>
    <source>
        <strain evidence="2 3">BS2777</strain>
    </source>
</reference>
<dbReference type="RefSeq" id="WP_034098596.1">
    <property type="nucleotide sequence ID" value="NZ_BAAAEG010000001.1"/>
</dbReference>
<gene>
    <name evidence="2" type="ORF">SAMN04490209_1754</name>
    <name evidence="1" type="ORF">YA0853_18000</name>
</gene>
<accession>A0A5C5NJF5</accession>
<dbReference type="OrthoDB" id="6896166at2"/>
<evidence type="ECO:0000313" key="3">
    <source>
        <dbReference type="Proteomes" id="UP000182085"/>
    </source>
</evidence>
<sequence>MSLTHEGTAHVLLASRHLGAEPEECPNPSVNIRLSENGTPTIVRLEADGPLQWPGHANHVTVTLPQGREIKGVIVEINRQTDNAHWLTFSLDD</sequence>
<dbReference type="AlphaFoldDB" id="A0A5C5NJF5"/>
<dbReference type="EMBL" id="LT629801">
    <property type="protein sequence ID" value="SDV00643.1"/>
    <property type="molecule type" value="Genomic_DNA"/>
</dbReference>
<organism evidence="1 4">
    <name type="scientific">Pseudomonas rhodesiae</name>
    <dbReference type="NCBI Taxonomy" id="76760"/>
    <lineage>
        <taxon>Bacteria</taxon>
        <taxon>Pseudomonadati</taxon>
        <taxon>Pseudomonadota</taxon>
        <taxon>Gammaproteobacteria</taxon>
        <taxon>Pseudomonadales</taxon>
        <taxon>Pseudomonadaceae</taxon>
        <taxon>Pseudomonas</taxon>
    </lineage>
</organism>
<dbReference type="Proteomes" id="UP000182085">
    <property type="component" value="Chromosome I"/>
</dbReference>
<reference evidence="1" key="2">
    <citation type="submission" date="2020-12" db="EMBL/GenBank/DDBJ databases">
        <title>Comparative genomic insights into the epidemiology and virulence of plant pathogenic Pseudomonads from Turkey.</title>
        <authorList>
            <person name="Dillon M."/>
            <person name="Ruiz-Bedoya T."/>
            <person name="Bendalovic-Torma C."/>
            <person name="Guttman K.M."/>
            <person name="Kwak H."/>
            <person name="Middleton M.A."/>
            <person name="Wang P.W."/>
            <person name="Horuz S."/>
            <person name="Aysan Y."/>
            <person name="Guttman D.S."/>
        </authorList>
    </citation>
    <scope>NUCLEOTIDE SEQUENCE</scope>
    <source>
        <strain evidence="1">S5_IA_3a</strain>
    </source>
</reference>
<dbReference type="GeneID" id="58697030"/>
<proteinExistence type="predicted"/>
<keyword evidence="3" id="KW-1185">Reference proteome</keyword>
<evidence type="ECO:0000313" key="2">
    <source>
        <dbReference type="EMBL" id="SDV00643.1"/>
    </source>
</evidence>
<evidence type="ECO:0000313" key="1">
    <source>
        <dbReference type="EMBL" id="MBI6625548.1"/>
    </source>
</evidence>
<dbReference type="EMBL" id="JAEILH010000027">
    <property type="protein sequence ID" value="MBI6625548.1"/>
    <property type="molecule type" value="Genomic_DNA"/>
</dbReference>
<protein>
    <submittedName>
        <fullName evidence="1">Uncharacterized protein</fullName>
    </submittedName>
</protein>